<comment type="function">
    <text evidence="8">Ligates lysine onto the cytidine present at position 34 of the AUA codon-specific tRNA(Ile) that contains the anticodon CAU, in an ATP-dependent manner. Cytidine is converted to lysidine, thus changing the amino acid specificity of the tRNA from methionine to isoleucine.</text>
</comment>
<proteinExistence type="inferred from homology"/>
<keyword evidence="4 8" id="KW-0819">tRNA processing</keyword>
<dbReference type="InterPro" id="IPR012094">
    <property type="entry name" value="tRNA_Ile_lys_synt"/>
</dbReference>
<dbReference type="HAMAP" id="MF_01161">
    <property type="entry name" value="tRNA_Ile_lys_synt"/>
    <property type="match status" value="1"/>
</dbReference>
<dbReference type="GO" id="GO:0006400">
    <property type="term" value="P:tRNA modification"/>
    <property type="evidence" value="ECO:0007669"/>
    <property type="project" value="UniProtKB-UniRule"/>
</dbReference>
<keyword evidence="2 8" id="KW-0963">Cytoplasm</keyword>
<feature type="domain" description="Lysidine-tRNA(Ile) synthetase C-terminal" evidence="9">
    <location>
        <begin position="384"/>
        <end position="457"/>
    </location>
</feature>
<evidence type="ECO:0000313" key="10">
    <source>
        <dbReference type="EMBL" id="XDI35277.1"/>
    </source>
</evidence>
<evidence type="ECO:0000256" key="6">
    <source>
        <dbReference type="ARBA" id="ARBA00022840"/>
    </source>
</evidence>
<dbReference type="SUPFAM" id="SSF82829">
    <property type="entry name" value="MesJ substrate recognition domain-like"/>
    <property type="match status" value="1"/>
</dbReference>
<sequence length="479" mass="55102">MNQDVHNFIAQHELLKGVDTVIVATSGGPDSMALLFYLWEMRKIYNIRIEAAHANHQLRGQESDSDEHYVANFCGEYGIPFHTTKLDIVGFATKNGLGTQAAASQLRYQWFDELLKAQPTSCLATAHHGDDQTETILMTMVRGVNLLKETGINEKRFLENGFVIRPFLGITKEEIEHYCNRVGLFPRSDTSNSSMKYTRNRFRHHLMPFIKKENPSIHTHMQRYHEWQRDDQQFLMELAEEALEGIILQKSEQSITILIEAIERLRFPLQRRVIHLILRYLYGKNSPSSTSIHIEQVQRLLKRHEPSKELHLANGLFAYLSYDCCHFSLKPPKRIQQPHVDLSVPGEVDVVTGRFTSYYLETSDIPKEQKYMTFLDADKLIFPLSIRGVLPGDRITGRGMTGSKKVSRLFIDKKVDASFRGAWPLLTDGDGEVLWVPFLHRSKSTDITDKTKRVLVLVFTPNDEFFLFHDYKSITGGAF</sequence>
<evidence type="ECO:0000256" key="2">
    <source>
        <dbReference type="ARBA" id="ARBA00022490"/>
    </source>
</evidence>
<dbReference type="GO" id="GO:0005737">
    <property type="term" value="C:cytoplasm"/>
    <property type="evidence" value="ECO:0007669"/>
    <property type="project" value="UniProtKB-SubCell"/>
</dbReference>
<keyword evidence="6 8" id="KW-0067">ATP-binding</keyword>
<dbReference type="Pfam" id="PF11734">
    <property type="entry name" value="TilS_C"/>
    <property type="match status" value="1"/>
</dbReference>
<dbReference type="SMART" id="SM00977">
    <property type="entry name" value="TilS_C"/>
    <property type="match status" value="1"/>
</dbReference>
<dbReference type="Pfam" id="PF01171">
    <property type="entry name" value="ATP_bind_3"/>
    <property type="match status" value="1"/>
</dbReference>
<dbReference type="PANTHER" id="PTHR43033:SF1">
    <property type="entry name" value="TRNA(ILE)-LYSIDINE SYNTHASE-RELATED"/>
    <property type="match status" value="1"/>
</dbReference>
<dbReference type="EC" id="6.3.4.19" evidence="8"/>
<comment type="domain">
    <text evidence="8">The N-terminal region contains the highly conserved SGGXDS motif, predicted to be a P-loop motif involved in ATP binding.</text>
</comment>
<dbReference type="PANTHER" id="PTHR43033">
    <property type="entry name" value="TRNA(ILE)-LYSIDINE SYNTHASE-RELATED"/>
    <property type="match status" value="1"/>
</dbReference>
<protein>
    <recommendedName>
        <fullName evidence="8">tRNA(Ile)-lysidine synthase</fullName>
        <ecNumber evidence="8">6.3.4.19</ecNumber>
    </recommendedName>
    <alternativeName>
        <fullName evidence="8">tRNA(Ile)-2-lysyl-cytidine synthase</fullName>
    </alternativeName>
    <alternativeName>
        <fullName evidence="8">tRNA(Ile)-lysidine synthetase</fullName>
    </alternativeName>
</protein>
<dbReference type="EMBL" id="CP162551">
    <property type="protein sequence ID" value="XDI35277.1"/>
    <property type="molecule type" value="Genomic_DNA"/>
</dbReference>
<evidence type="ECO:0000256" key="1">
    <source>
        <dbReference type="ARBA" id="ARBA00004496"/>
    </source>
</evidence>
<dbReference type="InterPro" id="IPR015262">
    <property type="entry name" value="tRNA_Ile_lys_synt_subst-bd"/>
</dbReference>
<comment type="catalytic activity">
    <reaction evidence="7 8">
        <text>cytidine(34) in tRNA(Ile2) + L-lysine + ATP = lysidine(34) in tRNA(Ile2) + AMP + diphosphate + H(+)</text>
        <dbReference type="Rhea" id="RHEA:43744"/>
        <dbReference type="Rhea" id="RHEA-COMP:10625"/>
        <dbReference type="Rhea" id="RHEA-COMP:10670"/>
        <dbReference type="ChEBI" id="CHEBI:15378"/>
        <dbReference type="ChEBI" id="CHEBI:30616"/>
        <dbReference type="ChEBI" id="CHEBI:32551"/>
        <dbReference type="ChEBI" id="CHEBI:33019"/>
        <dbReference type="ChEBI" id="CHEBI:82748"/>
        <dbReference type="ChEBI" id="CHEBI:83665"/>
        <dbReference type="ChEBI" id="CHEBI:456215"/>
        <dbReference type="EC" id="6.3.4.19"/>
    </reaction>
</comment>
<name>A0AB39BNV6_9BACI</name>
<dbReference type="SUPFAM" id="SSF56037">
    <property type="entry name" value="PheT/TilS domain"/>
    <property type="match status" value="1"/>
</dbReference>
<evidence type="ECO:0000259" key="9">
    <source>
        <dbReference type="SMART" id="SM00977"/>
    </source>
</evidence>
<dbReference type="Gene3D" id="3.40.50.620">
    <property type="entry name" value="HUPs"/>
    <property type="match status" value="1"/>
</dbReference>
<dbReference type="RefSeq" id="WP_368502885.1">
    <property type="nucleotide sequence ID" value="NZ_CP162551.1"/>
</dbReference>
<dbReference type="InterPro" id="IPR012795">
    <property type="entry name" value="tRNA_Ile_lys_synt_N"/>
</dbReference>
<accession>A0AB39BNV6</accession>
<evidence type="ECO:0000256" key="7">
    <source>
        <dbReference type="ARBA" id="ARBA00048539"/>
    </source>
</evidence>
<gene>
    <name evidence="8 10" type="primary">tilS</name>
    <name evidence="10" type="ORF">AB3N04_11060</name>
</gene>
<dbReference type="Gene3D" id="3.30.465.60">
    <property type="match status" value="1"/>
</dbReference>
<comment type="subcellular location">
    <subcellularLocation>
        <location evidence="1 8">Cytoplasm</location>
    </subcellularLocation>
</comment>
<dbReference type="SUPFAM" id="SSF52402">
    <property type="entry name" value="Adenine nucleotide alpha hydrolases-like"/>
    <property type="match status" value="1"/>
</dbReference>
<keyword evidence="5 8" id="KW-0547">Nucleotide-binding</keyword>
<dbReference type="NCBIfam" id="TIGR02433">
    <property type="entry name" value="lysidine_TilS_C"/>
    <property type="match status" value="1"/>
</dbReference>
<evidence type="ECO:0000256" key="4">
    <source>
        <dbReference type="ARBA" id="ARBA00022694"/>
    </source>
</evidence>
<evidence type="ECO:0000256" key="5">
    <source>
        <dbReference type="ARBA" id="ARBA00022741"/>
    </source>
</evidence>
<evidence type="ECO:0000256" key="3">
    <source>
        <dbReference type="ARBA" id="ARBA00022598"/>
    </source>
</evidence>
<dbReference type="InterPro" id="IPR014729">
    <property type="entry name" value="Rossmann-like_a/b/a_fold"/>
</dbReference>
<dbReference type="CDD" id="cd01992">
    <property type="entry name" value="TilS_N"/>
    <property type="match status" value="1"/>
</dbReference>
<feature type="binding site" evidence="8">
    <location>
        <begin position="26"/>
        <end position="31"/>
    </location>
    <ligand>
        <name>ATP</name>
        <dbReference type="ChEBI" id="CHEBI:30616"/>
    </ligand>
</feature>
<dbReference type="GO" id="GO:0005524">
    <property type="term" value="F:ATP binding"/>
    <property type="evidence" value="ECO:0007669"/>
    <property type="project" value="UniProtKB-UniRule"/>
</dbReference>
<dbReference type="GO" id="GO:0032267">
    <property type="term" value="F:tRNA(Ile)-lysidine synthase activity"/>
    <property type="evidence" value="ECO:0007669"/>
    <property type="project" value="UniProtKB-EC"/>
</dbReference>
<keyword evidence="3 8" id="KW-0436">Ligase</keyword>
<organism evidence="10">
    <name type="scientific">Alkalihalophilus sp. As8PL</name>
    <dbReference type="NCBI Taxonomy" id="3237103"/>
    <lineage>
        <taxon>Bacteria</taxon>
        <taxon>Bacillati</taxon>
        <taxon>Bacillota</taxon>
        <taxon>Bacilli</taxon>
        <taxon>Bacillales</taxon>
        <taxon>Bacillaceae</taxon>
        <taxon>Alkalihalophilus</taxon>
    </lineage>
</organism>
<dbReference type="InterPro" id="IPR012796">
    <property type="entry name" value="Lysidine-tRNA-synth_C"/>
</dbReference>
<dbReference type="Pfam" id="PF09179">
    <property type="entry name" value="TilS"/>
    <property type="match status" value="1"/>
</dbReference>
<reference evidence="10" key="1">
    <citation type="submission" date="2024-07" db="EMBL/GenBank/DDBJ databases">
        <title>Identification and characteristics of an arsenic-resistant bacterial isolate, which belongs to a novel species.</title>
        <authorList>
            <person name="Juszczyk A."/>
            <person name="Kowalczyk A."/>
            <person name="Was K."/>
            <person name="Kosowicz W."/>
            <person name="Budzyn A."/>
            <person name="Latowski D."/>
        </authorList>
    </citation>
    <scope>NUCLEOTIDE SEQUENCE</scope>
    <source>
        <strain evidence="10">As8PL</strain>
    </source>
</reference>
<dbReference type="NCBIfam" id="TIGR02432">
    <property type="entry name" value="lysidine_TilS_N"/>
    <property type="match status" value="1"/>
</dbReference>
<evidence type="ECO:0000256" key="8">
    <source>
        <dbReference type="HAMAP-Rule" id="MF_01161"/>
    </source>
</evidence>
<comment type="similarity">
    <text evidence="8">Belongs to the tRNA(Ile)-lysidine synthase family.</text>
</comment>
<dbReference type="AlphaFoldDB" id="A0AB39BNV6"/>
<dbReference type="InterPro" id="IPR011063">
    <property type="entry name" value="TilS/TtcA_N"/>
</dbReference>